<evidence type="ECO:0000313" key="3">
    <source>
        <dbReference type="EMBL" id="CAB4167194.1"/>
    </source>
</evidence>
<dbReference type="EMBL" id="LR796903">
    <property type="protein sequence ID" value="CAB4173568.1"/>
    <property type="molecule type" value="Genomic_DNA"/>
</dbReference>
<dbReference type="EMBL" id="LR796511">
    <property type="protein sequence ID" value="CAB4148898.1"/>
    <property type="molecule type" value="Genomic_DNA"/>
</dbReference>
<organism evidence="2">
    <name type="scientific">uncultured Caudovirales phage</name>
    <dbReference type="NCBI Taxonomy" id="2100421"/>
    <lineage>
        <taxon>Viruses</taxon>
        <taxon>Duplodnaviria</taxon>
        <taxon>Heunggongvirae</taxon>
        <taxon>Uroviricota</taxon>
        <taxon>Caudoviricetes</taxon>
        <taxon>Peduoviridae</taxon>
        <taxon>Maltschvirus</taxon>
        <taxon>Maltschvirus maltsch</taxon>
    </lineage>
</organism>
<dbReference type="EMBL" id="LR797494">
    <property type="protein sequence ID" value="CAB4220390.1"/>
    <property type="molecule type" value="Genomic_DNA"/>
</dbReference>
<feature type="compositionally biased region" description="Gly residues" evidence="1">
    <location>
        <begin position="129"/>
        <end position="139"/>
    </location>
</feature>
<evidence type="ECO:0000256" key="1">
    <source>
        <dbReference type="SAM" id="MobiDB-lite"/>
    </source>
</evidence>
<evidence type="ECO:0000313" key="7">
    <source>
        <dbReference type="EMBL" id="CAB4220390.1"/>
    </source>
</evidence>
<proteinExistence type="predicted"/>
<feature type="compositionally biased region" description="Low complexity" evidence="1">
    <location>
        <begin position="140"/>
        <end position="150"/>
    </location>
</feature>
<dbReference type="EMBL" id="LR796809">
    <property type="protein sequence ID" value="CAB4167194.1"/>
    <property type="molecule type" value="Genomic_DNA"/>
</dbReference>
<feature type="region of interest" description="Disordered" evidence="1">
    <location>
        <begin position="124"/>
        <end position="190"/>
    </location>
</feature>
<dbReference type="EMBL" id="LR796975">
    <property type="protein sequence ID" value="CAB4179253.1"/>
    <property type="molecule type" value="Genomic_DNA"/>
</dbReference>
<reference evidence="2" key="1">
    <citation type="submission" date="2020-04" db="EMBL/GenBank/DDBJ databases">
        <authorList>
            <person name="Chiriac C."/>
            <person name="Salcher M."/>
            <person name="Ghai R."/>
            <person name="Kavagutti S V."/>
        </authorList>
    </citation>
    <scope>NUCLEOTIDE SEQUENCE</scope>
</reference>
<evidence type="ECO:0000313" key="4">
    <source>
        <dbReference type="EMBL" id="CAB4173568.1"/>
    </source>
</evidence>
<gene>
    <name evidence="5" type="ORF">UFOVP1026_46</name>
    <name evidence="6" type="ORF">UFOVP1180_30</name>
    <name evidence="7" type="ORF">UFOVP1629_26</name>
    <name evidence="2" type="ORF">UFOVP527_36</name>
    <name evidence="3" type="ORF">UFOVP855_6</name>
    <name evidence="4" type="ORF">UFOVP954_15</name>
</gene>
<sequence length="392" mass="42639">MAGPPFRLTPESMGVTDLTGAYQDAFAKGLQGYLQSKYQPRILENQAKKGEITNEYLPREKESNLAHQGAQTQGLNLSNQWAPRMNQSTLDNAALNRRRVEMQVDPAKKMQYYANLYQQMMSSPFMQESGGGGGGGADDGGQMQAQQTGQNPFLSALMAGGNPQMGADESAQPSNGGAAGGMGFGGQGGQNAFQQQIRNQMMKAMGFDPNYQTPQQKQQQALDLYQQKLNLKSQQNLGDTATDKVLSQNQEAVQGIDASIPIIDDILEDKDLPGITNFSPSKKAAYNAKTGAIIDKLIAAQGLPKVQASIDLVAEQIRRQRWESVDDYKNRLRTMRNDLLARRKMATDTLQTRKIATQLPGYANEGNKSGVSAGEDFSNMSDDELRKIAGGG</sequence>
<feature type="compositionally biased region" description="Basic and acidic residues" evidence="1">
    <location>
        <begin position="383"/>
        <end position="392"/>
    </location>
</feature>
<protein>
    <submittedName>
        <fullName evidence="2">Uncharacterized protein</fullName>
    </submittedName>
</protein>
<evidence type="ECO:0000313" key="5">
    <source>
        <dbReference type="EMBL" id="CAB4179253.1"/>
    </source>
</evidence>
<name>A0A6J5MQE2_9CAUD</name>
<evidence type="ECO:0000313" key="6">
    <source>
        <dbReference type="EMBL" id="CAB4188509.1"/>
    </source>
</evidence>
<accession>A0A6J5MQE2</accession>
<feature type="region of interest" description="Disordered" evidence="1">
    <location>
        <begin position="359"/>
        <end position="392"/>
    </location>
</feature>
<evidence type="ECO:0000313" key="2">
    <source>
        <dbReference type="EMBL" id="CAB4148898.1"/>
    </source>
</evidence>
<dbReference type="EMBL" id="LR797123">
    <property type="protein sequence ID" value="CAB4188509.1"/>
    <property type="molecule type" value="Genomic_DNA"/>
</dbReference>
<feature type="compositionally biased region" description="Gly residues" evidence="1">
    <location>
        <begin position="177"/>
        <end position="189"/>
    </location>
</feature>